<dbReference type="RefSeq" id="WP_136979990.1">
    <property type="nucleotide sequence ID" value="NZ_JBFRRD010000089.1"/>
</dbReference>
<dbReference type="PANTHER" id="PTHR34319">
    <property type="entry name" value="MAJOR EXPORTED PROTEIN"/>
    <property type="match status" value="1"/>
</dbReference>
<organism evidence="1 2">
    <name type="scientific">Vibrio kanaloae</name>
    <dbReference type="NCBI Taxonomy" id="170673"/>
    <lineage>
        <taxon>Bacteria</taxon>
        <taxon>Pseudomonadati</taxon>
        <taxon>Pseudomonadota</taxon>
        <taxon>Gammaproteobacteria</taxon>
        <taxon>Vibrionales</taxon>
        <taxon>Vibrionaceae</taxon>
        <taxon>Vibrio</taxon>
    </lineage>
</organism>
<evidence type="ECO:0000313" key="2">
    <source>
        <dbReference type="Proteomes" id="UP000307574"/>
    </source>
</evidence>
<dbReference type="SUPFAM" id="SSF141452">
    <property type="entry name" value="Hcp1-like"/>
    <property type="match status" value="1"/>
</dbReference>
<dbReference type="InterPro" id="IPR008514">
    <property type="entry name" value="T6SS_Hcp"/>
</dbReference>
<protein>
    <submittedName>
        <fullName evidence="1">Hcp family type VI secretion system effector</fullName>
    </submittedName>
</protein>
<dbReference type="AlphaFoldDB" id="A0A4U2CXR3"/>
<dbReference type="Proteomes" id="UP000307574">
    <property type="component" value="Unassembled WGS sequence"/>
</dbReference>
<accession>A0A4U2CXR3</accession>
<dbReference type="Pfam" id="PF05638">
    <property type="entry name" value="T6SS_HCP"/>
    <property type="match status" value="1"/>
</dbReference>
<dbReference type="InterPro" id="IPR036624">
    <property type="entry name" value="Hcp1-lik_sf"/>
</dbReference>
<evidence type="ECO:0000313" key="1">
    <source>
        <dbReference type="EMBL" id="TKF32994.1"/>
    </source>
</evidence>
<proteinExistence type="predicted"/>
<dbReference type="PANTHER" id="PTHR34319:SF7">
    <property type="entry name" value="HNH ENDONUCLEASE DOMAIN-CONTAINING PROTEIN"/>
    <property type="match status" value="1"/>
</dbReference>
<comment type="caution">
    <text evidence="1">The sequence shown here is derived from an EMBL/GenBank/DDBJ whole genome shotgun (WGS) entry which is preliminary data.</text>
</comment>
<gene>
    <name evidence="1" type="ORF">FCV50_08005</name>
</gene>
<dbReference type="EMBL" id="SYUV01000023">
    <property type="protein sequence ID" value="TKF32994.1"/>
    <property type="molecule type" value="Genomic_DNA"/>
</dbReference>
<sequence>MAHTAYLSIIGRKQGSISQGCNTKDSIGNKAQESHRNEITVLACNFTLSKHGGPAEVVVTKPIDKSSPLLGNAFSKKEHLQCTLNFYRTNEQGYNENFYSIELVDALISTLSFDQPNVLNSGDEDMSETLYLSYRDIIWKHKIAGTEGYETWEQLLG</sequence>
<dbReference type="InterPro" id="IPR052947">
    <property type="entry name" value="T6SS_Hcp1_domain"/>
</dbReference>
<name>A0A4U2CXR3_9VIBR</name>
<dbReference type="NCBIfam" id="TIGR03344">
    <property type="entry name" value="VI_effect_Hcp1"/>
    <property type="match status" value="1"/>
</dbReference>
<reference evidence="1 2" key="1">
    <citation type="submission" date="2019-04" db="EMBL/GenBank/DDBJ databases">
        <title>A reverse ecology approach based on a biological definition of microbial populations.</title>
        <authorList>
            <person name="Arevalo P."/>
            <person name="Vaninsberghe D."/>
            <person name="Elsherbini J."/>
            <person name="Gore J."/>
            <person name="Polz M."/>
        </authorList>
    </citation>
    <scope>NUCLEOTIDE SEQUENCE [LARGE SCALE GENOMIC DNA]</scope>
    <source>
        <strain evidence="1 2">10N.261.46.F4</strain>
    </source>
</reference>
<dbReference type="Gene3D" id="2.30.110.20">
    <property type="entry name" value="Hcp1-like"/>
    <property type="match status" value="1"/>
</dbReference>